<keyword evidence="2" id="KW-1185">Reference proteome</keyword>
<dbReference type="InterPro" id="IPR038056">
    <property type="entry name" value="YjbR-like_sf"/>
</dbReference>
<evidence type="ECO:0000313" key="2">
    <source>
        <dbReference type="Proteomes" id="UP000516148"/>
    </source>
</evidence>
<organism evidence="1 2">
    <name type="scientific">Sphingomonas alpina</name>
    <dbReference type="NCBI Taxonomy" id="653931"/>
    <lineage>
        <taxon>Bacteria</taxon>
        <taxon>Pseudomonadati</taxon>
        <taxon>Pseudomonadota</taxon>
        <taxon>Alphaproteobacteria</taxon>
        <taxon>Sphingomonadales</taxon>
        <taxon>Sphingomonadaceae</taxon>
        <taxon>Sphingomonas</taxon>
    </lineage>
</organism>
<protein>
    <submittedName>
        <fullName evidence="1">MmcQ/YjbR family DNA-binding protein</fullName>
    </submittedName>
</protein>
<dbReference type="GO" id="GO:0003677">
    <property type="term" value="F:DNA binding"/>
    <property type="evidence" value="ECO:0007669"/>
    <property type="project" value="UniProtKB-KW"/>
</dbReference>
<dbReference type="InterPro" id="IPR058532">
    <property type="entry name" value="YjbR/MT2646/Rv2570-like"/>
</dbReference>
<gene>
    <name evidence="1" type="ORF">H3Z74_10015</name>
</gene>
<dbReference type="AlphaFoldDB" id="A0A7H0LP32"/>
<reference evidence="1 2" key="1">
    <citation type="submission" date="2020-09" db="EMBL/GenBank/DDBJ databases">
        <title>Sphingomonas sp., a new species isolated from pork steak.</title>
        <authorList>
            <person name="Heidler von Heilborn D."/>
        </authorList>
    </citation>
    <scope>NUCLEOTIDE SEQUENCE [LARGE SCALE GENOMIC DNA]</scope>
    <source>
        <strain evidence="2">S8-3T</strain>
    </source>
</reference>
<dbReference type="RefSeq" id="WP_187763716.1">
    <property type="nucleotide sequence ID" value="NZ_CP061038.1"/>
</dbReference>
<sequence>MSLDWDSVTAFALALPDTGISTSYGSPAVKIVSNGRAFIHTGREAGSFVLAIDQDTKEMLIETDPDSFWQTPHYHGWPGLLVRYGSSDPERVHAMIERAHDWAAAKPEVKPRKAKQ</sequence>
<accession>A0A7H0LP32</accession>
<dbReference type="EMBL" id="CP061038">
    <property type="protein sequence ID" value="QNQ11435.1"/>
    <property type="molecule type" value="Genomic_DNA"/>
</dbReference>
<dbReference type="SUPFAM" id="SSF142906">
    <property type="entry name" value="YjbR-like"/>
    <property type="match status" value="1"/>
</dbReference>
<name>A0A7H0LP32_9SPHN</name>
<dbReference type="Pfam" id="PF04237">
    <property type="entry name" value="YjbR"/>
    <property type="match status" value="1"/>
</dbReference>
<dbReference type="Proteomes" id="UP000516148">
    <property type="component" value="Chromosome"/>
</dbReference>
<dbReference type="KEGG" id="spap:H3Z74_10015"/>
<evidence type="ECO:0000313" key="1">
    <source>
        <dbReference type="EMBL" id="QNQ11435.1"/>
    </source>
</evidence>
<proteinExistence type="predicted"/>
<keyword evidence="1" id="KW-0238">DNA-binding</keyword>